<keyword evidence="4" id="KW-1185">Reference proteome</keyword>
<dbReference type="AlphaFoldDB" id="A0A9P5X854"/>
<evidence type="ECO:0000313" key="4">
    <source>
        <dbReference type="Proteomes" id="UP000807342"/>
    </source>
</evidence>
<organism evidence="3 4">
    <name type="scientific">Macrolepiota fuliginosa MF-IS2</name>
    <dbReference type="NCBI Taxonomy" id="1400762"/>
    <lineage>
        <taxon>Eukaryota</taxon>
        <taxon>Fungi</taxon>
        <taxon>Dikarya</taxon>
        <taxon>Basidiomycota</taxon>
        <taxon>Agaricomycotina</taxon>
        <taxon>Agaricomycetes</taxon>
        <taxon>Agaricomycetidae</taxon>
        <taxon>Agaricales</taxon>
        <taxon>Agaricineae</taxon>
        <taxon>Agaricaceae</taxon>
        <taxon>Macrolepiota</taxon>
    </lineage>
</organism>
<comment type="caution">
    <text evidence="3">The sequence shown here is derived from an EMBL/GenBank/DDBJ whole genome shotgun (WGS) entry which is preliminary data.</text>
</comment>
<sequence>MSQAADTYPSLLWVTIPSVLILSAYFANKWYKKYKLKKYGIGKGAPGFQTNVRQLRVTPEIAERLRRGEYVSAEEIAAAAARADEEAKKRPPQGVVEVGFGPRETTETKEEQPVNEWLPENITNPKKRGKAKRR</sequence>
<evidence type="ECO:0000256" key="2">
    <source>
        <dbReference type="SAM" id="Phobius"/>
    </source>
</evidence>
<accession>A0A9P5X854</accession>
<dbReference type="Proteomes" id="UP000807342">
    <property type="component" value="Unassembled WGS sequence"/>
</dbReference>
<gene>
    <name evidence="3" type="ORF">P691DRAFT_804021</name>
</gene>
<dbReference type="OrthoDB" id="3260758at2759"/>
<keyword evidence="2" id="KW-0472">Membrane</keyword>
<protein>
    <submittedName>
        <fullName evidence="3">Uncharacterized protein</fullName>
    </submittedName>
</protein>
<evidence type="ECO:0000313" key="3">
    <source>
        <dbReference type="EMBL" id="KAF9446372.1"/>
    </source>
</evidence>
<keyword evidence="2" id="KW-1133">Transmembrane helix</keyword>
<reference evidence="3" key="1">
    <citation type="submission" date="2020-11" db="EMBL/GenBank/DDBJ databases">
        <authorList>
            <consortium name="DOE Joint Genome Institute"/>
            <person name="Ahrendt S."/>
            <person name="Riley R."/>
            <person name="Andreopoulos W."/>
            <person name="Labutti K."/>
            <person name="Pangilinan J."/>
            <person name="Ruiz-Duenas F.J."/>
            <person name="Barrasa J.M."/>
            <person name="Sanchez-Garcia M."/>
            <person name="Camarero S."/>
            <person name="Miyauchi S."/>
            <person name="Serrano A."/>
            <person name="Linde D."/>
            <person name="Babiker R."/>
            <person name="Drula E."/>
            <person name="Ayuso-Fernandez I."/>
            <person name="Pacheco R."/>
            <person name="Padilla G."/>
            <person name="Ferreira P."/>
            <person name="Barriuso J."/>
            <person name="Kellner H."/>
            <person name="Castanera R."/>
            <person name="Alfaro M."/>
            <person name="Ramirez L."/>
            <person name="Pisabarro A.G."/>
            <person name="Kuo A."/>
            <person name="Tritt A."/>
            <person name="Lipzen A."/>
            <person name="He G."/>
            <person name="Yan M."/>
            <person name="Ng V."/>
            <person name="Cullen D."/>
            <person name="Martin F."/>
            <person name="Rosso M.-N."/>
            <person name="Henrissat B."/>
            <person name="Hibbett D."/>
            <person name="Martinez A.T."/>
            <person name="Grigoriev I.V."/>
        </authorList>
    </citation>
    <scope>NUCLEOTIDE SEQUENCE</scope>
    <source>
        <strain evidence="3">MF-IS2</strain>
    </source>
</reference>
<proteinExistence type="predicted"/>
<feature type="compositionally biased region" description="Basic residues" evidence="1">
    <location>
        <begin position="125"/>
        <end position="134"/>
    </location>
</feature>
<feature type="region of interest" description="Disordered" evidence="1">
    <location>
        <begin position="81"/>
        <end position="134"/>
    </location>
</feature>
<feature type="transmembrane region" description="Helical" evidence="2">
    <location>
        <begin position="12"/>
        <end position="31"/>
    </location>
</feature>
<dbReference type="EMBL" id="MU151249">
    <property type="protein sequence ID" value="KAF9446372.1"/>
    <property type="molecule type" value="Genomic_DNA"/>
</dbReference>
<name>A0A9P5X854_9AGAR</name>
<keyword evidence="2" id="KW-0812">Transmembrane</keyword>
<evidence type="ECO:0000256" key="1">
    <source>
        <dbReference type="SAM" id="MobiDB-lite"/>
    </source>
</evidence>